<evidence type="ECO:0000256" key="9">
    <source>
        <dbReference type="ARBA" id="ARBA00023136"/>
    </source>
</evidence>
<accession>A0A183AXB3</accession>
<dbReference type="EMBL" id="UZAN01051138">
    <property type="protein sequence ID" value="VDP88712.1"/>
    <property type="molecule type" value="Genomic_DNA"/>
</dbReference>
<evidence type="ECO:0000256" key="5">
    <source>
        <dbReference type="ARBA" id="ARBA00022679"/>
    </source>
</evidence>
<evidence type="ECO:0000313" key="12">
    <source>
        <dbReference type="WBParaSite" id="ECPE_0001163301-mRNA-1"/>
    </source>
</evidence>
<evidence type="ECO:0000313" key="11">
    <source>
        <dbReference type="Proteomes" id="UP000272942"/>
    </source>
</evidence>
<dbReference type="SUPFAM" id="SSF53649">
    <property type="entry name" value="Alkaline phosphatase-like"/>
    <property type="match status" value="1"/>
</dbReference>
<comment type="similarity">
    <text evidence="3">Belongs to the PIGG/PIGN/PIGO family. PIGG subfamily.</text>
</comment>
<dbReference type="GO" id="GO:0005789">
    <property type="term" value="C:endoplasmic reticulum membrane"/>
    <property type="evidence" value="ECO:0007669"/>
    <property type="project" value="UniProtKB-SubCell"/>
</dbReference>
<protein>
    <submittedName>
        <fullName evidence="12">GPI ethanolamine phosphate transferase 2</fullName>
    </submittedName>
</protein>
<dbReference type="GO" id="GO:0051267">
    <property type="term" value="F:CP2 mannose-ethanolamine phosphotransferase activity"/>
    <property type="evidence" value="ECO:0007669"/>
    <property type="project" value="TreeGrafter"/>
</dbReference>
<dbReference type="Pfam" id="PF01663">
    <property type="entry name" value="Phosphodiest"/>
    <property type="match status" value="1"/>
</dbReference>
<evidence type="ECO:0000313" key="10">
    <source>
        <dbReference type="EMBL" id="VDP88712.1"/>
    </source>
</evidence>
<dbReference type="PANTHER" id="PTHR23072:SF0">
    <property type="entry name" value="GPI ETHANOLAMINE PHOSPHATE TRANSFERASE 2"/>
    <property type="match status" value="1"/>
</dbReference>
<evidence type="ECO:0000256" key="4">
    <source>
        <dbReference type="ARBA" id="ARBA00022502"/>
    </source>
</evidence>
<gene>
    <name evidence="10" type="ORF">ECPE_LOCUS11598</name>
</gene>
<keyword evidence="7" id="KW-0256">Endoplasmic reticulum</keyword>
<keyword evidence="8" id="KW-1133">Transmembrane helix</keyword>
<keyword evidence="11" id="KW-1185">Reference proteome</keyword>
<keyword evidence="4" id="KW-0337">GPI-anchor biosynthesis</keyword>
<evidence type="ECO:0000256" key="7">
    <source>
        <dbReference type="ARBA" id="ARBA00022824"/>
    </source>
</evidence>
<evidence type="ECO:0000256" key="6">
    <source>
        <dbReference type="ARBA" id="ARBA00022692"/>
    </source>
</evidence>
<keyword evidence="6" id="KW-0812">Transmembrane</keyword>
<name>A0A183AXB3_9TREM</name>
<keyword evidence="5" id="KW-0808">Transferase</keyword>
<organism evidence="12">
    <name type="scientific">Echinostoma caproni</name>
    <dbReference type="NCBI Taxonomy" id="27848"/>
    <lineage>
        <taxon>Eukaryota</taxon>
        <taxon>Metazoa</taxon>
        <taxon>Spiralia</taxon>
        <taxon>Lophotrochozoa</taxon>
        <taxon>Platyhelminthes</taxon>
        <taxon>Trematoda</taxon>
        <taxon>Digenea</taxon>
        <taxon>Plagiorchiida</taxon>
        <taxon>Echinostomata</taxon>
        <taxon>Echinostomatoidea</taxon>
        <taxon>Echinostomatidae</taxon>
        <taxon>Echinostoma</taxon>
    </lineage>
</organism>
<evidence type="ECO:0000256" key="3">
    <source>
        <dbReference type="ARBA" id="ARBA00005315"/>
    </source>
</evidence>
<dbReference type="Proteomes" id="UP000272942">
    <property type="component" value="Unassembled WGS sequence"/>
</dbReference>
<reference evidence="12" key="1">
    <citation type="submission" date="2016-06" db="UniProtKB">
        <authorList>
            <consortium name="WormBaseParasite"/>
        </authorList>
    </citation>
    <scope>IDENTIFICATION</scope>
</reference>
<dbReference type="CDD" id="cd16024">
    <property type="entry name" value="GPI_EPT_2"/>
    <property type="match status" value="1"/>
</dbReference>
<dbReference type="AlphaFoldDB" id="A0A183AXB3"/>
<dbReference type="Gene3D" id="3.40.720.10">
    <property type="entry name" value="Alkaline Phosphatase, subunit A"/>
    <property type="match status" value="1"/>
</dbReference>
<dbReference type="InterPro" id="IPR037674">
    <property type="entry name" value="PIG-G_N"/>
</dbReference>
<evidence type="ECO:0000256" key="2">
    <source>
        <dbReference type="ARBA" id="ARBA00004687"/>
    </source>
</evidence>
<dbReference type="WBParaSite" id="ECPE_0001163301-mRNA-1">
    <property type="protein sequence ID" value="ECPE_0001163301-mRNA-1"/>
    <property type="gene ID" value="ECPE_0001163301"/>
</dbReference>
<dbReference type="PANTHER" id="PTHR23072">
    <property type="entry name" value="PHOSPHATIDYLINOSITOL GLYCAN-RELATED"/>
    <property type="match status" value="1"/>
</dbReference>
<evidence type="ECO:0000256" key="1">
    <source>
        <dbReference type="ARBA" id="ARBA00004477"/>
    </source>
</evidence>
<dbReference type="InterPro" id="IPR039527">
    <property type="entry name" value="PIGG/GPI7"/>
</dbReference>
<comment type="pathway">
    <text evidence="2">Glycolipid biosynthesis; glycosylphosphatidylinositol-anchor biosynthesis.</text>
</comment>
<evidence type="ECO:0000256" key="8">
    <source>
        <dbReference type="ARBA" id="ARBA00022989"/>
    </source>
</evidence>
<sequence>MHFLLLVLVYYVGLIVFMTGLLPMEDITYKDQIPVQTDPGAVTRFVFMIVDGLRSDLLLSPQHAPSWRKLAAHLDRHAFIRANSYIQPPTVTMPRIKAITSGRVPKFVDVLRNLDTAAMHGDTWLSRLVHQKQWSLEFYGDDTWIKLFPDLFKRFDGTNSFFVNDYYEVDRNVTRHLKDLFQRPSEWNGVILHYLGLDHIGHVEGPRGSSLPSKLSEMDTVADSIITQLNEIKSSKGDSWLFVLTGDHGMSDQGGHGGSSFGEVNTGLLLVSSTPRSDQTVPLTETQQVDLASFMGLVTGAGIPKSSLGLIHPKWFDTFWPEPFDRLRALAKLLRHYALLSGCMSRYSEAQWDELPTIDLTCPSKFITRDEIIFYNTLVKQMELKYIYLHQGGSTSRANYSMSDSKNNPDSHEGQIYQLLRKIQSRALSGAHHLDDMSMVAGALLMWLVSSFLVDCVTLSDEFVLPHTRKHRTEKLTIHQDKMPVLCDC</sequence>
<dbReference type="InterPro" id="IPR017850">
    <property type="entry name" value="Alkaline_phosphatase_core_sf"/>
</dbReference>
<comment type="subcellular location">
    <subcellularLocation>
        <location evidence="1">Endoplasmic reticulum membrane</location>
        <topology evidence="1">Multi-pass membrane protein</topology>
    </subcellularLocation>
</comment>
<dbReference type="GO" id="GO:0006506">
    <property type="term" value="P:GPI anchor biosynthetic process"/>
    <property type="evidence" value="ECO:0007669"/>
    <property type="project" value="UniProtKB-KW"/>
</dbReference>
<proteinExistence type="inferred from homology"/>
<dbReference type="OrthoDB" id="272139at2759"/>
<keyword evidence="9" id="KW-0472">Membrane</keyword>
<reference evidence="10 11" key="2">
    <citation type="submission" date="2018-11" db="EMBL/GenBank/DDBJ databases">
        <authorList>
            <consortium name="Pathogen Informatics"/>
        </authorList>
    </citation>
    <scope>NUCLEOTIDE SEQUENCE [LARGE SCALE GENOMIC DNA]</scope>
    <source>
        <strain evidence="10 11">Egypt</strain>
    </source>
</reference>
<dbReference type="InterPro" id="IPR002591">
    <property type="entry name" value="Phosphodiest/P_Trfase"/>
</dbReference>